<dbReference type="CDD" id="cd06170">
    <property type="entry name" value="LuxR_C_like"/>
    <property type="match status" value="1"/>
</dbReference>
<keyword evidence="2 6" id="KW-0238">DNA-binding</keyword>
<dbReference type="GO" id="GO:0003677">
    <property type="term" value="F:DNA binding"/>
    <property type="evidence" value="ECO:0007669"/>
    <property type="project" value="UniProtKB-KW"/>
</dbReference>
<feature type="domain" description="HTH luxR-type" evidence="4">
    <location>
        <begin position="171"/>
        <end position="236"/>
    </location>
</feature>
<dbReference type="RefSeq" id="WP_106290073.1">
    <property type="nucleotide sequence ID" value="NZ_CAWNTC010000137.1"/>
</dbReference>
<dbReference type="InterPro" id="IPR016032">
    <property type="entry name" value="Sig_transdc_resp-reg_C-effctor"/>
</dbReference>
<dbReference type="Pfam" id="PF00072">
    <property type="entry name" value="Response_reg"/>
    <property type="match status" value="1"/>
</dbReference>
<dbReference type="PRINTS" id="PR00038">
    <property type="entry name" value="HTHLUXR"/>
</dbReference>
<keyword evidence="7" id="KW-1185">Reference proteome</keyword>
<comment type="caution">
    <text evidence="3">Lacks conserved residue(s) required for the propagation of feature annotation.</text>
</comment>
<dbReference type="SUPFAM" id="SSF46894">
    <property type="entry name" value="C-terminal effector domain of the bipartite response regulators"/>
    <property type="match status" value="1"/>
</dbReference>
<dbReference type="CDD" id="cd17535">
    <property type="entry name" value="REC_NarL-like"/>
    <property type="match status" value="1"/>
</dbReference>
<dbReference type="SMART" id="SM00421">
    <property type="entry name" value="HTH_LUXR"/>
    <property type="match status" value="1"/>
</dbReference>
<dbReference type="PROSITE" id="PS50043">
    <property type="entry name" value="HTH_LUXR_2"/>
    <property type="match status" value="1"/>
</dbReference>
<organism evidence="6 7">
    <name type="scientific">Merismopedia glauca CCAP 1448/3</name>
    <dbReference type="NCBI Taxonomy" id="1296344"/>
    <lineage>
        <taxon>Bacteria</taxon>
        <taxon>Bacillati</taxon>
        <taxon>Cyanobacteriota</taxon>
        <taxon>Cyanophyceae</taxon>
        <taxon>Synechococcales</taxon>
        <taxon>Merismopediaceae</taxon>
        <taxon>Merismopedia</taxon>
    </lineage>
</organism>
<dbReference type="OrthoDB" id="3827286at2"/>
<feature type="domain" description="Response regulatory" evidence="5">
    <location>
        <begin position="5"/>
        <end position="126"/>
    </location>
</feature>
<dbReference type="InterPro" id="IPR000792">
    <property type="entry name" value="Tscrpt_reg_LuxR_C"/>
</dbReference>
<dbReference type="SMART" id="SM00448">
    <property type="entry name" value="REC"/>
    <property type="match status" value="1"/>
</dbReference>
<name>A0A2T1BZK7_9CYAN</name>
<dbReference type="Gene3D" id="3.40.50.2300">
    <property type="match status" value="1"/>
</dbReference>
<evidence type="ECO:0000313" key="7">
    <source>
        <dbReference type="Proteomes" id="UP000238762"/>
    </source>
</evidence>
<dbReference type="SUPFAM" id="SSF52172">
    <property type="entry name" value="CheY-like"/>
    <property type="match status" value="1"/>
</dbReference>
<dbReference type="PANTHER" id="PTHR43214:SF43">
    <property type="entry name" value="TWO-COMPONENT RESPONSE REGULATOR"/>
    <property type="match status" value="1"/>
</dbReference>
<dbReference type="Pfam" id="PF00196">
    <property type="entry name" value="GerE"/>
    <property type="match status" value="1"/>
</dbReference>
<sequence length="239" mass="26437">MENIRLILIEDRNLTRICLRAALQRYREFELVGEASSAKQGWQLLTKMPSDVAIINMGLPDLNGVELTRLFCKFQTRSLDWETKILILSSDDSEDSVLGAFAAGADSYCLKQTSIEQLAEAIAATHAGRVWLDPAITHIILGQLRTALAADSTSETENIVQISGLEPELHQIIENYPLTQRELEILQLIVAGKSNAEISEQLYITLGTVKTHVRNILNKLSVSDRTQAAVRALRAGLVS</sequence>
<dbReference type="GO" id="GO:0000160">
    <property type="term" value="P:phosphorelay signal transduction system"/>
    <property type="evidence" value="ECO:0007669"/>
    <property type="project" value="InterPro"/>
</dbReference>
<dbReference type="InterPro" id="IPR011006">
    <property type="entry name" value="CheY-like_superfamily"/>
</dbReference>
<evidence type="ECO:0000259" key="4">
    <source>
        <dbReference type="PROSITE" id="PS50043"/>
    </source>
</evidence>
<evidence type="ECO:0000256" key="2">
    <source>
        <dbReference type="ARBA" id="ARBA00023125"/>
    </source>
</evidence>
<dbReference type="EMBL" id="PVWJ01000106">
    <property type="protein sequence ID" value="PSB01460.1"/>
    <property type="molecule type" value="Genomic_DNA"/>
</dbReference>
<gene>
    <name evidence="6" type="ORF">C7B64_18205</name>
</gene>
<keyword evidence="1" id="KW-0597">Phosphoprotein</keyword>
<dbReference type="InterPro" id="IPR039420">
    <property type="entry name" value="WalR-like"/>
</dbReference>
<reference evidence="6 7" key="1">
    <citation type="submission" date="2018-02" db="EMBL/GenBank/DDBJ databases">
        <authorList>
            <person name="Cohen D.B."/>
            <person name="Kent A.D."/>
        </authorList>
    </citation>
    <scope>NUCLEOTIDE SEQUENCE [LARGE SCALE GENOMIC DNA]</scope>
    <source>
        <strain evidence="6 7">CCAP 1448/3</strain>
    </source>
</reference>
<evidence type="ECO:0000256" key="1">
    <source>
        <dbReference type="ARBA" id="ARBA00022553"/>
    </source>
</evidence>
<evidence type="ECO:0000256" key="3">
    <source>
        <dbReference type="PROSITE-ProRule" id="PRU00169"/>
    </source>
</evidence>
<reference evidence="6 7" key="2">
    <citation type="submission" date="2018-03" db="EMBL/GenBank/DDBJ databases">
        <title>The ancient ancestry and fast evolution of plastids.</title>
        <authorList>
            <person name="Moore K.R."/>
            <person name="Magnabosco C."/>
            <person name="Momper L."/>
            <person name="Gold D.A."/>
            <person name="Bosak T."/>
            <person name="Fournier G.P."/>
        </authorList>
    </citation>
    <scope>NUCLEOTIDE SEQUENCE [LARGE SCALE GENOMIC DNA]</scope>
    <source>
        <strain evidence="6 7">CCAP 1448/3</strain>
    </source>
</reference>
<dbReference type="InterPro" id="IPR058245">
    <property type="entry name" value="NreC/VraR/RcsB-like_REC"/>
</dbReference>
<comment type="caution">
    <text evidence="6">The sequence shown here is derived from an EMBL/GenBank/DDBJ whole genome shotgun (WGS) entry which is preliminary data.</text>
</comment>
<dbReference type="InterPro" id="IPR001789">
    <property type="entry name" value="Sig_transdc_resp-reg_receiver"/>
</dbReference>
<protein>
    <submittedName>
        <fullName evidence="6">DNA-binding response regulator</fullName>
    </submittedName>
</protein>
<dbReference type="PROSITE" id="PS50110">
    <property type="entry name" value="RESPONSE_REGULATORY"/>
    <property type="match status" value="1"/>
</dbReference>
<dbReference type="Proteomes" id="UP000238762">
    <property type="component" value="Unassembled WGS sequence"/>
</dbReference>
<proteinExistence type="predicted"/>
<dbReference type="AlphaFoldDB" id="A0A2T1BZK7"/>
<dbReference type="GO" id="GO:0006355">
    <property type="term" value="P:regulation of DNA-templated transcription"/>
    <property type="evidence" value="ECO:0007669"/>
    <property type="project" value="InterPro"/>
</dbReference>
<dbReference type="PROSITE" id="PS00622">
    <property type="entry name" value="HTH_LUXR_1"/>
    <property type="match status" value="1"/>
</dbReference>
<accession>A0A2T1BZK7</accession>
<dbReference type="PANTHER" id="PTHR43214">
    <property type="entry name" value="TWO-COMPONENT RESPONSE REGULATOR"/>
    <property type="match status" value="1"/>
</dbReference>
<evidence type="ECO:0000313" key="6">
    <source>
        <dbReference type="EMBL" id="PSB01460.1"/>
    </source>
</evidence>
<evidence type="ECO:0000259" key="5">
    <source>
        <dbReference type="PROSITE" id="PS50110"/>
    </source>
</evidence>